<feature type="non-terminal residue" evidence="11">
    <location>
        <position position="210"/>
    </location>
</feature>
<dbReference type="InterPro" id="IPR003439">
    <property type="entry name" value="ABC_transporter-like_ATP-bd"/>
</dbReference>
<keyword evidence="3" id="KW-0813">Transport</keyword>
<keyword evidence="12" id="KW-1185">Reference proteome</keyword>
<dbReference type="InterPro" id="IPR026082">
    <property type="entry name" value="ABCA"/>
</dbReference>
<proteinExistence type="inferred from homology"/>
<dbReference type="eggNOG" id="KOG0059">
    <property type="taxonomic scope" value="Eukaryota"/>
</dbReference>
<evidence type="ECO:0000313" key="11">
    <source>
        <dbReference type="EMBL" id="EFJ47434.1"/>
    </source>
</evidence>
<evidence type="ECO:0000256" key="1">
    <source>
        <dbReference type="ARBA" id="ARBA00004141"/>
    </source>
</evidence>
<dbReference type="InParanoid" id="D8TYQ5"/>
<dbReference type="PANTHER" id="PTHR19229">
    <property type="entry name" value="ATP-BINDING CASSETTE TRANSPORTER SUBFAMILY A ABCA"/>
    <property type="match status" value="1"/>
</dbReference>
<organism evidence="12">
    <name type="scientific">Volvox carteri f. nagariensis</name>
    <dbReference type="NCBI Taxonomy" id="3068"/>
    <lineage>
        <taxon>Eukaryota</taxon>
        <taxon>Viridiplantae</taxon>
        <taxon>Chlorophyta</taxon>
        <taxon>core chlorophytes</taxon>
        <taxon>Chlorophyceae</taxon>
        <taxon>CS clade</taxon>
        <taxon>Chlamydomonadales</taxon>
        <taxon>Volvocaceae</taxon>
        <taxon>Volvox</taxon>
    </lineage>
</organism>
<evidence type="ECO:0000256" key="9">
    <source>
        <dbReference type="ARBA" id="ARBA00023136"/>
    </source>
</evidence>
<dbReference type="GO" id="GO:0140359">
    <property type="term" value="F:ABC-type transporter activity"/>
    <property type="evidence" value="ECO:0007669"/>
    <property type="project" value="InterPro"/>
</dbReference>
<evidence type="ECO:0000256" key="3">
    <source>
        <dbReference type="ARBA" id="ARBA00022448"/>
    </source>
</evidence>
<dbReference type="PANTHER" id="PTHR19229:SF36">
    <property type="entry name" value="ATP-BINDING CASSETTE SUB-FAMILY A MEMBER 2"/>
    <property type="match status" value="1"/>
</dbReference>
<evidence type="ECO:0000256" key="4">
    <source>
        <dbReference type="ARBA" id="ARBA00022692"/>
    </source>
</evidence>
<evidence type="ECO:0000256" key="5">
    <source>
        <dbReference type="ARBA" id="ARBA00022737"/>
    </source>
</evidence>
<dbReference type="OrthoDB" id="538632at2759"/>
<name>D8TYQ5_VOLCA</name>
<evidence type="ECO:0000256" key="8">
    <source>
        <dbReference type="ARBA" id="ARBA00022989"/>
    </source>
</evidence>
<dbReference type="PROSITE" id="PS50893">
    <property type="entry name" value="ABC_TRANSPORTER_2"/>
    <property type="match status" value="1"/>
</dbReference>
<feature type="domain" description="ABC transporter" evidence="10">
    <location>
        <begin position="1"/>
        <end position="210"/>
    </location>
</feature>
<comment type="similarity">
    <text evidence="2">Belongs to the ABC transporter superfamily. ABCA family. CPR flippase (TC 3.A.1.211) subfamily.</text>
</comment>
<evidence type="ECO:0000256" key="6">
    <source>
        <dbReference type="ARBA" id="ARBA00022741"/>
    </source>
</evidence>
<dbReference type="InterPro" id="IPR017871">
    <property type="entry name" value="ABC_transporter-like_CS"/>
</dbReference>
<dbReference type="EMBL" id="GL378345">
    <property type="protein sequence ID" value="EFJ47434.1"/>
    <property type="molecule type" value="Genomic_DNA"/>
</dbReference>
<dbReference type="InterPro" id="IPR027417">
    <property type="entry name" value="P-loop_NTPase"/>
</dbReference>
<dbReference type="RefSeq" id="XP_002951623.1">
    <property type="nucleotide sequence ID" value="XM_002951577.1"/>
</dbReference>
<gene>
    <name evidence="11" type="ORF">VOLCADRAFT_43681</name>
</gene>
<dbReference type="SMART" id="SM00382">
    <property type="entry name" value="AAA"/>
    <property type="match status" value="1"/>
</dbReference>
<evidence type="ECO:0000256" key="2">
    <source>
        <dbReference type="ARBA" id="ARBA00008526"/>
    </source>
</evidence>
<dbReference type="InterPro" id="IPR003593">
    <property type="entry name" value="AAA+_ATPase"/>
</dbReference>
<keyword evidence="8" id="KW-1133">Transmembrane helix</keyword>
<evidence type="ECO:0000256" key="7">
    <source>
        <dbReference type="ARBA" id="ARBA00022840"/>
    </source>
</evidence>
<sequence>GPYIAVHDLCLSVGPRETLGLLGPNGAGKTTTLRIMQGERAGSGSVLVCGVDLAAEPSRAAQLVGICPQHDVLWPSLTGMEHVRLFGRIKGLRGSALEAAVAGGLDEAGLRDVADRPAGCYSGGMQRRLSVVCALVGSPRVLYLDEPSTGLDPASRRLLWKAVLAAKRRCAIVLTTHSMEEAEALCDRLGLVVGGCLRCIGSPQQLMARY</sequence>
<dbReference type="PROSITE" id="PS00211">
    <property type="entry name" value="ABC_TRANSPORTER_1"/>
    <property type="match status" value="1"/>
</dbReference>
<keyword evidence="5" id="KW-0677">Repeat</keyword>
<keyword evidence="7" id="KW-0067">ATP-binding</keyword>
<accession>D8TYQ5</accession>
<evidence type="ECO:0000259" key="10">
    <source>
        <dbReference type="PROSITE" id="PS50893"/>
    </source>
</evidence>
<reference evidence="11 12" key="1">
    <citation type="journal article" date="2010" name="Science">
        <title>Genomic analysis of organismal complexity in the multicellular green alga Volvox carteri.</title>
        <authorList>
            <person name="Prochnik S.E."/>
            <person name="Umen J."/>
            <person name="Nedelcu A.M."/>
            <person name="Hallmann A."/>
            <person name="Miller S.M."/>
            <person name="Nishii I."/>
            <person name="Ferris P."/>
            <person name="Kuo A."/>
            <person name="Mitros T."/>
            <person name="Fritz-Laylin L.K."/>
            <person name="Hellsten U."/>
            <person name="Chapman J."/>
            <person name="Simakov O."/>
            <person name="Rensing S.A."/>
            <person name="Terry A."/>
            <person name="Pangilinan J."/>
            <person name="Kapitonov V."/>
            <person name="Jurka J."/>
            <person name="Salamov A."/>
            <person name="Shapiro H."/>
            <person name="Schmutz J."/>
            <person name="Grimwood J."/>
            <person name="Lindquist E."/>
            <person name="Lucas S."/>
            <person name="Grigoriev I.V."/>
            <person name="Schmitt R."/>
            <person name="Kirk D."/>
            <person name="Rokhsar D.S."/>
        </authorList>
    </citation>
    <scope>NUCLEOTIDE SEQUENCE [LARGE SCALE GENOMIC DNA]</scope>
    <source>
        <strain evidence="12">f. Nagariensis / Eve</strain>
    </source>
</reference>
<comment type="subcellular location">
    <subcellularLocation>
        <location evidence="1">Membrane</location>
        <topology evidence="1">Multi-pass membrane protein</topology>
    </subcellularLocation>
</comment>
<dbReference type="Proteomes" id="UP000001058">
    <property type="component" value="Unassembled WGS sequence"/>
</dbReference>
<dbReference type="Pfam" id="PF00005">
    <property type="entry name" value="ABC_tran"/>
    <property type="match status" value="1"/>
</dbReference>
<dbReference type="FunFam" id="3.40.50.300:FF:000335">
    <property type="entry name" value="ATP binding cassette subfamily A member 5"/>
    <property type="match status" value="1"/>
</dbReference>
<dbReference type="Gene3D" id="3.40.50.300">
    <property type="entry name" value="P-loop containing nucleotide triphosphate hydrolases"/>
    <property type="match status" value="1"/>
</dbReference>
<keyword evidence="6" id="KW-0547">Nucleotide-binding</keyword>
<dbReference type="AlphaFoldDB" id="D8TYQ5"/>
<dbReference type="GO" id="GO:0016887">
    <property type="term" value="F:ATP hydrolysis activity"/>
    <property type="evidence" value="ECO:0007669"/>
    <property type="project" value="InterPro"/>
</dbReference>
<protein>
    <recommendedName>
        <fullName evidence="10">ABC transporter domain-containing protein</fullName>
    </recommendedName>
</protein>
<dbReference type="GO" id="GO:0005319">
    <property type="term" value="F:lipid transporter activity"/>
    <property type="evidence" value="ECO:0007669"/>
    <property type="project" value="TreeGrafter"/>
</dbReference>
<dbReference type="KEGG" id="vcn:VOLCADRAFT_43681"/>
<dbReference type="GO" id="GO:0016020">
    <property type="term" value="C:membrane"/>
    <property type="evidence" value="ECO:0007669"/>
    <property type="project" value="UniProtKB-SubCell"/>
</dbReference>
<dbReference type="SUPFAM" id="SSF52540">
    <property type="entry name" value="P-loop containing nucleoside triphosphate hydrolases"/>
    <property type="match status" value="1"/>
</dbReference>
<dbReference type="GO" id="GO:0005524">
    <property type="term" value="F:ATP binding"/>
    <property type="evidence" value="ECO:0007669"/>
    <property type="project" value="UniProtKB-KW"/>
</dbReference>
<keyword evidence="9" id="KW-0472">Membrane</keyword>
<keyword evidence="4" id="KW-0812">Transmembrane</keyword>
<evidence type="ECO:0000313" key="12">
    <source>
        <dbReference type="Proteomes" id="UP000001058"/>
    </source>
</evidence>
<dbReference type="GeneID" id="9615627"/>
<feature type="non-terminal residue" evidence="11">
    <location>
        <position position="1"/>
    </location>
</feature>
<dbReference type="CDD" id="cd03263">
    <property type="entry name" value="ABC_subfamily_A"/>
    <property type="match status" value="1"/>
</dbReference>